<dbReference type="FunFam" id="2.170.270.10:FF:000033">
    <property type="entry name" value="Histone-lysine N-methyltransferase"/>
    <property type="match status" value="1"/>
</dbReference>
<dbReference type="GO" id="GO:0140955">
    <property type="term" value="F:histone H3K36 trimethyltransferase activity"/>
    <property type="evidence" value="ECO:0007669"/>
    <property type="project" value="UniProtKB-EC"/>
</dbReference>
<feature type="domain" description="SET" evidence="19">
    <location>
        <begin position="110"/>
        <end position="227"/>
    </location>
</feature>
<dbReference type="SUPFAM" id="SSF51045">
    <property type="entry name" value="WW domain"/>
    <property type="match status" value="1"/>
</dbReference>
<dbReference type="SMART" id="SM00456">
    <property type="entry name" value="WW"/>
    <property type="match status" value="1"/>
</dbReference>
<dbReference type="SMART" id="SM00570">
    <property type="entry name" value="AWS"/>
    <property type="match status" value="1"/>
</dbReference>
<protein>
    <recommendedName>
        <fullName evidence="5">Histone-lysine N-methyltransferase, H3 lysine-36 specific</fullName>
        <ecNumber evidence="4">2.1.1.359</ecNumber>
    </recommendedName>
    <alternativeName>
        <fullName evidence="14">SET domain-containing protein 2</fullName>
    </alternativeName>
</protein>
<evidence type="ECO:0000256" key="15">
    <source>
        <dbReference type="ARBA" id="ARBA00047545"/>
    </source>
</evidence>
<evidence type="ECO:0000256" key="5">
    <source>
        <dbReference type="ARBA" id="ARBA00018028"/>
    </source>
</evidence>
<evidence type="ECO:0000256" key="3">
    <source>
        <dbReference type="ARBA" id="ARBA00004286"/>
    </source>
</evidence>
<keyword evidence="9" id="KW-0808">Transferase</keyword>
<feature type="domain" description="Post-SET" evidence="20">
    <location>
        <begin position="234"/>
        <end position="250"/>
    </location>
</feature>
<evidence type="ECO:0000259" key="19">
    <source>
        <dbReference type="PROSITE" id="PS50280"/>
    </source>
</evidence>
<feature type="compositionally biased region" description="Basic and acidic residues" evidence="17">
    <location>
        <begin position="806"/>
        <end position="822"/>
    </location>
</feature>
<dbReference type="HOGENOM" id="CLU_008492_1_1_1"/>
<dbReference type="InterPro" id="IPR003616">
    <property type="entry name" value="Post-SET_dom"/>
</dbReference>
<dbReference type="GO" id="GO:0060195">
    <property type="term" value="P:negative regulation of antisense RNA transcription"/>
    <property type="evidence" value="ECO:0007669"/>
    <property type="project" value="EnsemblFungi"/>
</dbReference>
<keyword evidence="16" id="KW-0175">Coiled coil</keyword>
<feature type="region of interest" description="Disordered" evidence="17">
    <location>
        <begin position="516"/>
        <end position="589"/>
    </location>
</feature>
<dbReference type="Gene3D" id="2.170.270.10">
    <property type="entry name" value="SET domain"/>
    <property type="match status" value="1"/>
</dbReference>
<dbReference type="InterPro" id="IPR046341">
    <property type="entry name" value="SET_dom_sf"/>
</dbReference>
<dbReference type="PROSITE" id="PS50280">
    <property type="entry name" value="SET"/>
    <property type="match status" value="1"/>
</dbReference>
<dbReference type="SUPFAM" id="SSF82199">
    <property type="entry name" value="SET domain"/>
    <property type="match status" value="1"/>
</dbReference>
<dbReference type="Gene3D" id="1.10.1740.100">
    <property type="entry name" value="Set2, Rpb1 interacting domain"/>
    <property type="match status" value="1"/>
</dbReference>
<dbReference type="VEuPathDB" id="FungiDB:LELG_02388"/>
<feature type="compositionally biased region" description="Basic and acidic residues" evidence="17">
    <location>
        <begin position="458"/>
        <end position="479"/>
    </location>
</feature>
<keyword evidence="7" id="KW-0678">Repressor</keyword>
<dbReference type="GeneID" id="5232908"/>
<dbReference type="Proteomes" id="UP000001996">
    <property type="component" value="Unassembled WGS sequence"/>
</dbReference>
<proteinExistence type="predicted"/>
<dbReference type="AlphaFoldDB" id="A5DYF1"/>
<evidence type="ECO:0000259" key="21">
    <source>
        <dbReference type="PROSITE" id="PS51215"/>
    </source>
</evidence>
<dbReference type="GO" id="GO:0032259">
    <property type="term" value="P:methylation"/>
    <property type="evidence" value="ECO:0007669"/>
    <property type="project" value="UniProtKB-KW"/>
</dbReference>
<evidence type="ECO:0000313" key="22">
    <source>
        <dbReference type="EMBL" id="EDK44209.1"/>
    </source>
</evidence>
<keyword evidence="12" id="KW-0804">Transcription</keyword>
<accession>A5DYF1</accession>
<feature type="region of interest" description="Disordered" evidence="17">
    <location>
        <begin position="761"/>
        <end position="822"/>
    </location>
</feature>
<evidence type="ECO:0000256" key="4">
    <source>
        <dbReference type="ARBA" id="ARBA00012178"/>
    </source>
</evidence>
<dbReference type="PANTHER" id="PTHR22884">
    <property type="entry name" value="SET DOMAIN PROTEINS"/>
    <property type="match status" value="1"/>
</dbReference>
<dbReference type="PROSITE" id="PS50020">
    <property type="entry name" value="WW_DOMAIN_2"/>
    <property type="match status" value="1"/>
</dbReference>
<dbReference type="eggNOG" id="KOG4442">
    <property type="taxonomic scope" value="Eukaryota"/>
</dbReference>
<dbReference type="FunCoup" id="A5DYF1">
    <property type="interactions" value="126"/>
</dbReference>
<evidence type="ECO:0000256" key="6">
    <source>
        <dbReference type="ARBA" id="ARBA00022454"/>
    </source>
</evidence>
<dbReference type="STRING" id="379508.A5DYF1"/>
<dbReference type="InterPro" id="IPR013257">
    <property type="entry name" value="SRI"/>
</dbReference>
<evidence type="ECO:0000256" key="2">
    <source>
        <dbReference type="ARBA" id="ARBA00004123"/>
    </source>
</evidence>
<evidence type="ECO:0000256" key="17">
    <source>
        <dbReference type="SAM" id="MobiDB-lite"/>
    </source>
</evidence>
<dbReference type="SUPFAM" id="SSF47676">
    <property type="entry name" value="Conserved domain common to transcription factors TFIIS, elongin A, CRSP70"/>
    <property type="match status" value="1"/>
</dbReference>
<dbReference type="PROSITE" id="PS51215">
    <property type="entry name" value="AWS"/>
    <property type="match status" value="1"/>
</dbReference>
<evidence type="ECO:0000256" key="12">
    <source>
        <dbReference type="ARBA" id="ARBA00023163"/>
    </source>
</evidence>
<evidence type="ECO:0000256" key="16">
    <source>
        <dbReference type="SAM" id="Coils"/>
    </source>
</evidence>
<keyword evidence="23" id="KW-1185">Reference proteome</keyword>
<dbReference type="GO" id="GO:0030174">
    <property type="term" value="P:regulation of DNA-templated DNA replication initiation"/>
    <property type="evidence" value="ECO:0007669"/>
    <property type="project" value="EnsemblFungi"/>
</dbReference>
<dbReference type="GO" id="GO:0030437">
    <property type="term" value="P:ascospore formation"/>
    <property type="evidence" value="ECO:0007669"/>
    <property type="project" value="EnsemblFungi"/>
</dbReference>
<dbReference type="InterPro" id="IPR001214">
    <property type="entry name" value="SET_dom"/>
</dbReference>
<dbReference type="GO" id="GO:0005634">
    <property type="term" value="C:nucleus"/>
    <property type="evidence" value="ECO:0007669"/>
    <property type="project" value="UniProtKB-SubCell"/>
</dbReference>
<keyword evidence="13" id="KW-0539">Nucleus</keyword>
<keyword evidence="10" id="KW-0949">S-adenosyl-L-methionine</keyword>
<keyword evidence="11" id="KW-0805">Transcription regulation</keyword>
<name>A5DYF1_LODEL</name>
<evidence type="ECO:0000256" key="8">
    <source>
        <dbReference type="ARBA" id="ARBA00022603"/>
    </source>
</evidence>
<reference evidence="22 23" key="1">
    <citation type="journal article" date="2009" name="Nature">
        <title>Evolution of pathogenicity and sexual reproduction in eight Candida genomes.</title>
        <authorList>
            <person name="Butler G."/>
            <person name="Rasmussen M.D."/>
            <person name="Lin M.F."/>
            <person name="Santos M.A."/>
            <person name="Sakthikumar S."/>
            <person name="Munro C.A."/>
            <person name="Rheinbay E."/>
            <person name="Grabherr M."/>
            <person name="Forche A."/>
            <person name="Reedy J.L."/>
            <person name="Agrafioti I."/>
            <person name="Arnaud M.B."/>
            <person name="Bates S."/>
            <person name="Brown A.J."/>
            <person name="Brunke S."/>
            <person name="Costanzo M.C."/>
            <person name="Fitzpatrick D.A."/>
            <person name="de Groot P.W."/>
            <person name="Harris D."/>
            <person name="Hoyer L.L."/>
            <person name="Hube B."/>
            <person name="Klis F.M."/>
            <person name="Kodira C."/>
            <person name="Lennard N."/>
            <person name="Logue M.E."/>
            <person name="Martin R."/>
            <person name="Neiman A.M."/>
            <person name="Nikolaou E."/>
            <person name="Quail M.A."/>
            <person name="Quinn J."/>
            <person name="Santos M.C."/>
            <person name="Schmitzberger F.F."/>
            <person name="Sherlock G."/>
            <person name="Shah P."/>
            <person name="Silverstein K.A."/>
            <person name="Skrzypek M.S."/>
            <person name="Soll D."/>
            <person name="Staggs R."/>
            <person name="Stansfield I."/>
            <person name="Stumpf M.P."/>
            <person name="Sudbery P.E."/>
            <person name="Srikantha T."/>
            <person name="Zeng Q."/>
            <person name="Berman J."/>
            <person name="Berriman M."/>
            <person name="Heitman J."/>
            <person name="Gow N.A."/>
            <person name="Lorenz M.C."/>
            <person name="Birren B.W."/>
            <person name="Kellis M."/>
            <person name="Cuomo C.A."/>
        </authorList>
    </citation>
    <scope>NUCLEOTIDE SEQUENCE [LARGE SCALE GENOMIC DNA]</scope>
    <source>
        <strain evidence="23">ATCC 11503 / BCRC 21390 / CBS 2605 / JCM 1781 / NBRC 1676 / NRRL YB-4239</strain>
    </source>
</reference>
<comment type="function">
    <text evidence="1">Histone methyltransferase that trimethylates histone H3 'Lys-36' forming H3K36me3. Involved in transcription elongation as well as in transcription repression.</text>
</comment>
<dbReference type="Pfam" id="PF00856">
    <property type="entry name" value="SET"/>
    <property type="match status" value="1"/>
</dbReference>
<dbReference type="EC" id="2.1.1.359" evidence="4"/>
<evidence type="ECO:0000256" key="7">
    <source>
        <dbReference type="ARBA" id="ARBA00022491"/>
    </source>
</evidence>
<dbReference type="CDD" id="cd19172">
    <property type="entry name" value="SET_SETD2"/>
    <property type="match status" value="1"/>
</dbReference>
<dbReference type="Gene3D" id="2.20.70.10">
    <property type="match status" value="1"/>
</dbReference>
<dbReference type="GO" id="GO:0005694">
    <property type="term" value="C:chromosome"/>
    <property type="evidence" value="ECO:0007669"/>
    <property type="project" value="UniProtKB-SubCell"/>
</dbReference>
<feature type="domain" description="WW" evidence="18">
    <location>
        <begin position="487"/>
        <end position="521"/>
    </location>
</feature>
<dbReference type="CDD" id="cd00201">
    <property type="entry name" value="WW"/>
    <property type="match status" value="1"/>
</dbReference>
<feature type="domain" description="AWS" evidence="21">
    <location>
        <begin position="52"/>
        <end position="108"/>
    </location>
</feature>
<dbReference type="Pfam" id="PF17907">
    <property type="entry name" value="AWS"/>
    <property type="match status" value="1"/>
</dbReference>
<dbReference type="GO" id="GO:0006283">
    <property type="term" value="P:transcription-coupled nucleotide-excision repair"/>
    <property type="evidence" value="ECO:0007669"/>
    <property type="project" value="EnsemblFungi"/>
</dbReference>
<dbReference type="InterPro" id="IPR044437">
    <property type="entry name" value="SETD2/Set2_SET"/>
</dbReference>
<feature type="compositionally biased region" description="Acidic residues" evidence="17">
    <location>
        <begin position="773"/>
        <end position="784"/>
    </location>
</feature>
<dbReference type="InterPro" id="IPR035441">
    <property type="entry name" value="TFIIS/LEDGF_dom_sf"/>
</dbReference>
<dbReference type="InterPro" id="IPR050777">
    <property type="entry name" value="SET2_Histone-Lys_MeTrsfase"/>
</dbReference>
<dbReference type="PROSITE" id="PS50868">
    <property type="entry name" value="POST_SET"/>
    <property type="match status" value="1"/>
</dbReference>
<dbReference type="InterPro" id="IPR038190">
    <property type="entry name" value="SRI_sf"/>
</dbReference>
<dbReference type="InParanoid" id="A5DYF1"/>
<evidence type="ECO:0000313" key="23">
    <source>
        <dbReference type="Proteomes" id="UP000001996"/>
    </source>
</evidence>
<comment type="subcellular location">
    <subcellularLocation>
        <location evidence="3">Chromosome</location>
    </subcellularLocation>
    <subcellularLocation>
        <location evidence="2">Nucleus</location>
    </subcellularLocation>
</comment>
<sequence length="822" mass="93902">MTEVLPRNGHQRQLFLDAEDKTAEALTKYQNLQQCTYMNKGIGCPSNSKRGREYMTCDCEEDWDSSTEQNMACGEDSNCINRITSVECINRHCSCGENCQNQRFQKKQYADVSVFQTELKGYGLRANTQLREGDFIYEYIGEVIDEPTFRQKMIEYDLKQYKHFYFMMLKNDAFIDATEKGSLARFVNHSCSPNAFVDKWVVADRLRMGIFAKRDIMAGEEITFDYNVDRYGAQSQPCYCGEPNCLKFMGGKTQTDAALLLPEGVSEALGVNSRIEKAWLKENKHLRSEQQADDATINEMFVKSLQVEPMEDLDVSKVIGALMKAQQQSLIKKLVERMHLTTDEYVNKLLVKFHGYKTLSSVLQEVATSAGDADENAKDDGDDELVIWILEVLARWPAITKNKISSSQIEDVVKEVKERSKNEEIVVLCEKLLQQWSQLEMAYRIPKIKNPVVTSSGFDRKSKSPTKETLDESTAEKSNGRPPAPSYRLPANWETTFDESSGKWYFYNKITRETDWNPPKGSVPVGPARVGSMLGTSRGARSHEGYPKGPSSYASHPYDSNHGHNHATGRNHNNSHNHNYNSSFQETRGPLFKHKELEITRREEERIQKEREAKAQELAAKERQVMEMIEQAKMVSQTVTPEPEKKSRHKDKRGQSSSRSDYKPKEHKSKEHKSKENSIESQWKRVLAKHIPNLIKKHQAEIGKDNVKGCAKEIVNNLARREAQKENAKLPPEELEKHKIKKIKAFTDSFMDKFLIKYRRKHQSRKRKLDQDGNGEIEGVDDIMGDANELESPVANVTGDGSGEVDTSKEEAEDNDVKRVKV</sequence>
<dbReference type="EMBL" id="CH981526">
    <property type="protein sequence ID" value="EDK44209.1"/>
    <property type="molecule type" value="Genomic_DNA"/>
</dbReference>
<dbReference type="KEGG" id="lel:PVL30_003232"/>
<feature type="region of interest" description="Disordered" evidence="17">
    <location>
        <begin position="454"/>
        <end position="492"/>
    </location>
</feature>
<evidence type="ECO:0000256" key="13">
    <source>
        <dbReference type="ARBA" id="ARBA00023242"/>
    </source>
</evidence>
<dbReference type="GO" id="GO:0003723">
    <property type="term" value="F:RNA binding"/>
    <property type="evidence" value="ECO:0007669"/>
    <property type="project" value="EnsemblFungi"/>
</dbReference>
<dbReference type="PROSITE" id="PS51568">
    <property type="entry name" value="SAM_MT43_SET2_1"/>
    <property type="match status" value="1"/>
</dbReference>
<feature type="region of interest" description="Disordered" evidence="17">
    <location>
        <begin position="634"/>
        <end position="681"/>
    </location>
</feature>
<dbReference type="Pfam" id="PF08236">
    <property type="entry name" value="SRI"/>
    <property type="match status" value="1"/>
</dbReference>
<dbReference type="GO" id="GO:0006353">
    <property type="term" value="P:DNA-templated transcription termination"/>
    <property type="evidence" value="ECO:0007669"/>
    <property type="project" value="EnsemblFungi"/>
</dbReference>
<evidence type="ECO:0000256" key="1">
    <source>
        <dbReference type="ARBA" id="ARBA00003901"/>
    </source>
</evidence>
<evidence type="ECO:0000259" key="20">
    <source>
        <dbReference type="PROSITE" id="PS50868"/>
    </source>
</evidence>
<evidence type="ECO:0000256" key="14">
    <source>
        <dbReference type="ARBA" id="ARBA00030091"/>
    </source>
</evidence>
<dbReference type="GO" id="GO:0009302">
    <property type="term" value="P:sno(s)RNA transcription"/>
    <property type="evidence" value="ECO:0007669"/>
    <property type="project" value="EnsemblFungi"/>
</dbReference>
<evidence type="ECO:0000256" key="9">
    <source>
        <dbReference type="ARBA" id="ARBA00022679"/>
    </source>
</evidence>
<dbReference type="GO" id="GO:0045128">
    <property type="term" value="P:negative regulation of reciprocal meiotic recombination"/>
    <property type="evidence" value="ECO:0007669"/>
    <property type="project" value="EnsemblFungi"/>
</dbReference>
<dbReference type="SMART" id="SM00508">
    <property type="entry name" value="PostSET"/>
    <property type="match status" value="1"/>
</dbReference>
<dbReference type="OrthoDB" id="422362at2759"/>
<dbReference type="SMART" id="SM00317">
    <property type="entry name" value="SET"/>
    <property type="match status" value="1"/>
</dbReference>
<dbReference type="InterPro" id="IPR001202">
    <property type="entry name" value="WW_dom"/>
</dbReference>
<evidence type="ECO:0000256" key="11">
    <source>
        <dbReference type="ARBA" id="ARBA00023015"/>
    </source>
</evidence>
<dbReference type="InterPro" id="IPR036020">
    <property type="entry name" value="WW_dom_sf"/>
</dbReference>
<keyword evidence="8" id="KW-0489">Methyltransferase</keyword>
<feature type="coiled-coil region" evidence="16">
    <location>
        <begin position="597"/>
        <end position="631"/>
    </location>
</feature>
<dbReference type="InterPro" id="IPR017923">
    <property type="entry name" value="TFIIS_N"/>
</dbReference>
<gene>
    <name evidence="22" type="ORF">LELG_02388</name>
</gene>
<dbReference type="Pfam" id="PF08711">
    <property type="entry name" value="Med26"/>
    <property type="match status" value="1"/>
</dbReference>
<dbReference type="Pfam" id="PF00397">
    <property type="entry name" value="WW"/>
    <property type="match status" value="1"/>
</dbReference>
<dbReference type="InterPro" id="IPR025788">
    <property type="entry name" value="Set2_fungi"/>
</dbReference>
<feature type="compositionally biased region" description="Basic residues" evidence="17">
    <location>
        <begin position="563"/>
        <end position="575"/>
    </location>
</feature>
<evidence type="ECO:0000256" key="10">
    <source>
        <dbReference type="ARBA" id="ARBA00022691"/>
    </source>
</evidence>
<dbReference type="InterPro" id="IPR006560">
    <property type="entry name" value="AWS_dom"/>
</dbReference>
<dbReference type="GO" id="GO:0006354">
    <property type="term" value="P:DNA-templated transcription elongation"/>
    <property type="evidence" value="ECO:0007669"/>
    <property type="project" value="EnsemblFungi"/>
</dbReference>
<evidence type="ECO:0000259" key="18">
    <source>
        <dbReference type="PROSITE" id="PS50020"/>
    </source>
</evidence>
<dbReference type="OMA" id="AQSQPCY"/>
<comment type="catalytic activity">
    <reaction evidence="15">
        <text>L-lysyl(36)-[histone H3] + 3 S-adenosyl-L-methionine = N(6),N(6),N(6)-trimethyl-L-lysyl(36)-[histone H3] + 3 S-adenosyl-L-homocysteine + 3 H(+)</text>
        <dbReference type="Rhea" id="RHEA:60324"/>
        <dbReference type="Rhea" id="RHEA-COMP:9785"/>
        <dbReference type="Rhea" id="RHEA-COMP:15536"/>
        <dbReference type="ChEBI" id="CHEBI:15378"/>
        <dbReference type="ChEBI" id="CHEBI:29969"/>
        <dbReference type="ChEBI" id="CHEBI:57856"/>
        <dbReference type="ChEBI" id="CHEBI:59789"/>
        <dbReference type="ChEBI" id="CHEBI:61961"/>
        <dbReference type="EC" id="2.1.1.359"/>
    </reaction>
</comment>
<dbReference type="GO" id="GO:0005829">
    <property type="term" value="C:cytosol"/>
    <property type="evidence" value="ECO:0007669"/>
    <property type="project" value="EnsemblFungi"/>
</dbReference>
<keyword evidence="6" id="KW-0158">Chromosome</keyword>
<organism evidence="22 23">
    <name type="scientific">Lodderomyces elongisporus (strain ATCC 11503 / CBS 2605 / JCM 1781 / NBRC 1676 / NRRL YB-4239)</name>
    <name type="common">Yeast</name>
    <name type="synonym">Saccharomyces elongisporus</name>
    <dbReference type="NCBI Taxonomy" id="379508"/>
    <lineage>
        <taxon>Eukaryota</taxon>
        <taxon>Fungi</taxon>
        <taxon>Dikarya</taxon>
        <taxon>Ascomycota</taxon>
        <taxon>Saccharomycotina</taxon>
        <taxon>Pichiomycetes</taxon>
        <taxon>Debaryomycetaceae</taxon>
        <taxon>Candida/Lodderomyces clade</taxon>
        <taxon>Lodderomyces</taxon>
    </lineage>
</organism>